<dbReference type="Pfam" id="PF04854">
    <property type="entry name" value="DUF624"/>
    <property type="match status" value="1"/>
</dbReference>
<keyword evidence="1" id="KW-0472">Membrane</keyword>
<keyword evidence="1" id="KW-0812">Transmembrane</keyword>
<feature type="transmembrane region" description="Helical" evidence="1">
    <location>
        <begin position="173"/>
        <end position="194"/>
    </location>
</feature>
<dbReference type="RefSeq" id="WP_264142811.1">
    <property type="nucleotide sequence ID" value="NZ_JAOYEY010000036.1"/>
</dbReference>
<dbReference type="Proteomes" id="UP001526147">
    <property type="component" value="Unassembled WGS sequence"/>
</dbReference>
<organism evidence="2 3">
    <name type="scientific">Metabacillus halosaccharovorans</name>
    <dbReference type="NCBI Taxonomy" id="930124"/>
    <lineage>
        <taxon>Bacteria</taxon>
        <taxon>Bacillati</taxon>
        <taxon>Bacillota</taxon>
        <taxon>Bacilli</taxon>
        <taxon>Bacillales</taxon>
        <taxon>Bacillaceae</taxon>
        <taxon>Metabacillus</taxon>
    </lineage>
</organism>
<evidence type="ECO:0000313" key="2">
    <source>
        <dbReference type="EMBL" id="MCV9886170.1"/>
    </source>
</evidence>
<keyword evidence="1" id="KW-1133">Transmembrane helix</keyword>
<feature type="transmembrane region" description="Helical" evidence="1">
    <location>
        <begin position="131"/>
        <end position="152"/>
    </location>
</feature>
<protein>
    <submittedName>
        <fullName evidence="2">DUF624 domain-containing protein</fullName>
    </submittedName>
</protein>
<dbReference type="EMBL" id="JAOYEY010000036">
    <property type="protein sequence ID" value="MCV9886170.1"/>
    <property type="molecule type" value="Genomic_DNA"/>
</dbReference>
<dbReference type="InterPro" id="IPR006938">
    <property type="entry name" value="DUF624"/>
</dbReference>
<feature type="transmembrane region" description="Helical" evidence="1">
    <location>
        <begin position="21"/>
        <end position="44"/>
    </location>
</feature>
<accession>A0ABT3DGI4</accession>
<keyword evidence="3" id="KW-1185">Reference proteome</keyword>
<evidence type="ECO:0000256" key="1">
    <source>
        <dbReference type="SAM" id="Phobius"/>
    </source>
</evidence>
<reference evidence="2 3" key="1">
    <citation type="submission" date="2022-10" db="EMBL/GenBank/DDBJ databases">
        <title>Draft genome assembly of moderately radiation resistant bacterium Metabacillus halosaccharovorans.</title>
        <authorList>
            <person name="Pal S."/>
            <person name="Gopinathan A."/>
        </authorList>
    </citation>
    <scope>NUCLEOTIDE SEQUENCE [LARGE SCALE GENOMIC DNA]</scope>
    <source>
        <strain evidence="2 3">VITHBRA001</strain>
    </source>
</reference>
<name>A0ABT3DGI4_9BACI</name>
<gene>
    <name evidence="2" type="ORF">OIH86_10920</name>
</gene>
<sequence>MRESGIVGGLHYLSVWIMRLGMINILWFLSNLPIMIISFILLFAEDMGVVLVLCLLLFILAPIMLFPSTAALFSSVREWLVMKEDQPPLFSGFLRFYKENYKKSFTAGCIMSLLWMIWLVDYYYFSQKNVILFMVFLMMGIMLFVVTINFFSVNAHYNLTVLGTLKNALILTVGRPILTIIIVLSSLLIGYTSLVKVPPLIPFFSMSLIAFISFSSFYSYYLKVKQALK</sequence>
<feature type="transmembrane region" description="Helical" evidence="1">
    <location>
        <begin position="200"/>
        <end position="221"/>
    </location>
</feature>
<proteinExistence type="predicted"/>
<evidence type="ECO:0000313" key="3">
    <source>
        <dbReference type="Proteomes" id="UP001526147"/>
    </source>
</evidence>
<comment type="caution">
    <text evidence="2">The sequence shown here is derived from an EMBL/GenBank/DDBJ whole genome shotgun (WGS) entry which is preliminary data.</text>
</comment>
<feature type="transmembrane region" description="Helical" evidence="1">
    <location>
        <begin position="50"/>
        <end position="73"/>
    </location>
</feature>
<feature type="transmembrane region" description="Helical" evidence="1">
    <location>
        <begin position="105"/>
        <end position="125"/>
    </location>
</feature>